<dbReference type="InterPro" id="IPR048792">
    <property type="entry name" value="CarD_C"/>
</dbReference>
<dbReference type="InterPro" id="IPR052531">
    <property type="entry name" value="CarD-like_regulator"/>
</dbReference>
<sequence>MLSVGSKIFVPSYGAGIVSTVEFRKVYDTIYKFVDVTMMIDNISLSIPVSRIEAYRVREIVTKDRLEKCLSIISLECAIIEKKWNKRYRQNNDKIYNGTLEGECEVLRDLYHLKRKGLMPPGEQKILDKAEALIASETMLVLDITLKEAYEIIRNLDKNS</sequence>
<dbReference type="InterPro" id="IPR003711">
    <property type="entry name" value="CarD-like/TRCF_RID"/>
</dbReference>
<reference evidence="2 3" key="1">
    <citation type="submission" date="2021-01" db="EMBL/GenBank/DDBJ databases">
        <title>Genome public.</title>
        <authorList>
            <person name="Liu C."/>
            <person name="Sun Q."/>
        </authorList>
    </citation>
    <scope>NUCLEOTIDE SEQUENCE [LARGE SCALE GENOMIC DNA]</scope>
    <source>
        <strain evidence="2 3">YIM B02515</strain>
    </source>
</reference>
<dbReference type="SUPFAM" id="SSF141259">
    <property type="entry name" value="CarD-like"/>
    <property type="match status" value="1"/>
</dbReference>
<dbReference type="Proteomes" id="UP000632377">
    <property type="component" value="Unassembled WGS sequence"/>
</dbReference>
<dbReference type="PANTHER" id="PTHR38447:SF1">
    <property type="entry name" value="RNA POLYMERASE-BINDING TRANSCRIPTION FACTOR CARD"/>
    <property type="match status" value="1"/>
</dbReference>
<accession>A0ABS1TGE6</accession>
<dbReference type="Gene3D" id="2.40.10.170">
    <property type="match status" value="1"/>
</dbReference>
<dbReference type="Gene3D" id="1.20.58.1290">
    <property type="entry name" value="CarD-like, C-terminal domain"/>
    <property type="match status" value="1"/>
</dbReference>
<dbReference type="RefSeq" id="WP_202751198.1">
    <property type="nucleotide sequence ID" value="NZ_JAESWC010000023.1"/>
</dbReference>
<dbReference type="InterPro" id="IPR042215">
    <property type="entry name" value="CarD-like_C"/>
</dbReference>
<feature type="domain" description="CarD-like/TRCF RNAP-interacting" evidence="1">
    <location>
        <begin position="1"/>
        <end position="111"/>
    </location>
</feature>
<dbReference type="SMART" id="SM01058">
    <property type="entry name" value="CarD_TRCF"/>
    <property type="match status" value="1"/>
</dbReference>
<name>A0ABS1TGE6_9CLOT</name>
<dbReference type="PANTHER" id="PTHR38447">
    <property type="entry name" value="TRANSCRIPTION FACTOR YDEB-RELATED"/>
    <property type="match status" value="1"/>
</dbReference>
<protein>
    <submittedName>
        <fullName evidence="2">Transcriptional regulator</fullName>
    </submittedName>
</protein>
<proteinExistence type="predicted"/>
<dbReference type="EMBL" id="JAESWC010000023">
    <property type="protein sequence ID" value="MBL4938459.1"/>
    <property type="molecule type" value="Genomic_DNA"/>
</dbReference>
<evidence type="ECO:0000313" key="2">
    <source>
        <dbReference type="EMBL" id="MBL4938459.1"/>
    </source>
</evidence>
<dbReference type="InterPro" id="IPR036101">
    <property type="entry name" value="CarD-like/TRCF_RID_sf"/>
</dbReference>
<gene>
    <name evidence="2" type="ORF">JK636_22405</name>
</gene>
<evidence type="ECO:0000313" key="3">
    <source>
        <dbReference type="Proteomes" id="UP000632377"/>
    </source>
</evidence>
<evidence type="ECO:0000259" key="1">
    <source>
        <dbReference type="SMART" id="SM01058"/>
    </source>
</evidence>
<organism evidence="2 3">
    <name type="scientific">Clostridium rhizosphaerae</name>
    <dbReference type="NCBI Taxonomy" id="2803861"/>
    <lineage>
        <taxon>Bacteria</taxon>
        <taxon>Bacillati</taxon>
        <taxon>Bacillota</taxon>
        <taxon>Clostridia</taxon>
        <taxon>Eubacteriales</taxon>
        <taxon>Clostridiaceae</taxon>
        <taxon>Clostridium</taxon>
    </lineage>
</organism>
<comment type="caution">
    <text evidence="2">The sequence shown here is derived from an EMBL/GenBank/DDBJ whole genome shotgun (WGS) entry which is preliminary data.</text>
</comment>
<dbReference type="Pfam" id="PF21095">
    <property type="entry name" value="CarD_C"/>
    <property type="match status" value="1"/>
</dbReference>
<keyword evidence="3" id="KW-1185">Reference proteome</keyword>